<keyword evidence="3" id="KW-1185">Reference proteome</keyword>
<sequence length="539" mass="60994">MNDLNMPEKNLNQEKTIATILLGLMSWLFLCSLTIADPDLWGHTLYGIRAIEQGVFTEATDPFSYTAAGDRWVNHEWATEYEFGGLWTQLGNRGLLLWKYVILASMTAILTWNLCRSDSNLGARVMLVTFTTLCLGNFVVYIRPQLVTFLFFPVFLILLRTAWERPTRLIWSLPVLTMIWVNHHGGFLAGIALIGFYAVMAWGRAVLKKGDYLLAYQLSAVCGLSILSTLITPYGIELHSMLLTHLGTEQLVREWQSVFQVEFSWVYVAPFLILVFAFGVGRNWKWIDLLTMAVIAAQAVMHLRHIALLCLAEVVFLPAILTDALQRTFPNLCQRWGAPESFRLRRFGVAAAIIFLFLLGIRGAIPIMKAGLLPTEIVVETTSGAPGMPTRAVRFLNDHEISGNILTDYGWAQFVIWQTFPESRVAFDGRYRTVYNPTLETDFLEFQRTGQTLPPKTPFLDQYPTQIALLPEEAGPVSYLEKREDWQLLYSDGQARIYIKSGFLPVSKTSALQVNLPKKSGFDWEIFPADRITGTKIAE</sequence>
<evidence type="ECO:0000313" key="2">
    <source>
        <dbReference type="EMBL" id="QDT32758.1"/>
    </source>
</evidence>
<evidence type="ECO:0000256" key="1">
    <source>
        <dbReference type="SAM" id="Phobius"/>
    </source>
</evidence>
<keyword evidence="1" id="KW-0812">Transmembrane</keyword>
<name>A0A517QM93_9PLAN</name>
<keyword evidence="1" id="KW-0472">Membrane</keyword>
<feature type="transmembrane region" description="Helical" evidence="1">
    <location>
        <begin position="16"/>
        <end position="36"/>
    </location>
</feature>
<organism evidence="2 3">
    <name type="scientific">Thalassoglobus polymorphus</name>
    <dbReference type="NCBI Taxonomy" id="2527994"/>
    <lineage>
        <taxon>Bacteria</taxon>
        <taxon>Pseudomonadati</taxon>
        <taxon>Planctomycetota</taxon>
        <taxon>Planctomycetia</taxon>
        <taxon>Planctomycetales</taxon>
        <taxon>Planctomycetaceae</taxon>
        <taxon>Thalassoglobus</taxon>
    </lineage>
</organism>
<evidence type="ECO:0000313" key="3">
    <source>
        <dbReference type="Proteomes" id="UP000315724"/>
    </source>
</evidence>
<proteinExistence type="predicted"/>
<feature type="transmembrane region" description="Helical" evidence="1">
    <location>
        <begin position="257"/>
        <end position="278"/>
    </location>
</feature>
<reference evidence="2 3" key="1">
    <citation type="submission" date="2019-02" db="EMBL/GenBank/DDBJ databases">
        <title>Deep-cultivation of Planctomycetes and their phenomic and genomic characterization uncovers novel biology.</title>
        <authorList>
            <person name="Wiegand S."/>
            <person name="Jogler M."/>
            <person name="Boedeker C."/>
            <person name="Pinto D."/>
            <person name="Vollmers J."/>
            <person name="Rivas-Marin E."/>
            <person name="Kohn T."/>
            <person name="Peeters S.H."/>
            <person name="Heuer A."/>
            <person name="Rast P."/>
            <person name="Oberbeckmann S."/>
            <person name="Bunk B."/>
            <person name="Jeske O."/>
            <person name="Meyerdierks A."/>
            <person name="Storesund J.E."/>
            <person name="Kallscheuer N."/>
            <person name="Luecker S."/>
            <person name="Lage O.M."/>
            <person name="Pohl T."/>
            <person name="Merkel B.J."/>
            <person name="Hornburger P."/>
            <person name="Mueller R.-W."/>
            <person name="Bruemmer F."/>
            <person name="Labrenz M."/>
            <person name="Spormann A.M."/>
            <person name="Op den Camp H."/>
            <person name="Overmann J."/>
            <person name="Amann R."/>
            <person name="Jetten M.S.M."/>
            <person name="Mascher T."/>
            <person name="Medema M.H."/>
            <person name="Devos D.P."/>
            <person name="Kaster A.-K."/>
            <person name="Ovreas L."/>
            <person name="Rohde M."/>
            <person name="Galperin M.Y."/>
            <person name="Jogler C."/>
        </authorList>
    </citation>
    <scope>NUCLEOTIDE SEQUENCE [LARGE SCALE GENOMIC DNA]</scope>
    <source>
        <strain evidence="2 3">Mal48</strain>
    </source>
</reference>
<feature type="transmembrane region" description="Helical" evidence="1">
    <location>
        <begin position="214"/>
        <end position="236"/>
    </location>
</feature>
<protein>
    <recommendedName>
        <fullName evidence="4">Glycosyltransferase RgtA/B/C/D-like domain-containing protein</fullName>
    </recommendedName>
</protein>
<dbReference type="AlphaFoldDB" id="A0A517QM93"/>
<keyword evidence="1" id="KW-1133">Transmembrane helix</keyword>
<feature type="transmembrane region" description="Helical" evidence="1">
    <location>
        <begin position="146"/>
        <end position="163"/>
    </location>
</feature>
<dbReference type="Proteomes" id="UP000315724">
    <property type="component" value="Chromosome"/>
</dbReference>
<feature type="transmembrane region" description="Helical" evidence="1">
    <location>
        <begin position="306"/>
        <end position="326"/>
    </location>
</feature>
<dbReference type="EMBL" id="CP036267">
    <property type="protein sequence ID" value="QDT32758.1"/>
    <property type="molecule type" value="Genomic_DNA"/>
</dbReference>
<feature type="transmembrane region" description="Helical" evidence="1">
    <location>
        <begin position="96"/>
        <end position="114"/>
    </location>
</feature>
<evidence type="ECO:0008006" key="4">
    <source>
        <dbReference type="Google" id="ProtNLM"/>
    </source>
</evidence>
<accession>A0A517QM93</accession>
<gene>
    <name evidence="2" type="ORF">Mal48_20050</name>
</gene>
<feature type="transmembrane region" description="Helical" evidence="1">
    <location>
        <begin position="346"/>
        <end position="365"/>
    </location>
</feature>
<feature type="transmembrane region" description="Helical" evidence="1">
    <location>
        <begin position="175"/>
        <end position="202"/>
    </location>
</feature>
<dbReference type="KEGG" id="tpol:Mal48_20050"/>